<evidence type="ECO:0000313" key="1">
    <source>
        <dbReference type="EMBL" id="CUS57479.1"/>
    </source>
</evidence>
<name>A0A160U4I2_9ZZZZ</name>
<dbReference type="AlphaFoldDB" id="A0A160U4I2"/>
<sequence>MVHGLSFRIDVEEVQFERAGADAVPHESVPRDWLRGAV</sequence>
<proteinExistence type="predicted"/>
<protein>
    <submittedName>
        <fullName evidence="1">Uncharacterized protein</fullName>
    </submittedName>
</protein>
<reference evidence="1" key="1">
    <citation type="submission" date="2015-10" db="EMBL/GenBank/DDBJ databases">
        <authorList>
            <person name="Gilbert D.G."/>
        </authorList>
    </citation>
    <scope>NUCLEOTIDE SEQUENCE</scope>
</reference>
<dbReference type="EMBL" id="CZQD01000042">
    <property type="protein sequence ID" value="CUS57479.1"/>
    <property type="molecule type" value="Genomic_DNA"/>
</dbReference>
<organism evidence="1">
    <name type="scientific">hydrothermal vent metagenome</name>
    <dbReference type="NCBI Taxonomy" id="652676"/>
    <lineage>
        <taxon>unclassified sequences</taxon>
        <taxon>metagenomes</taxon>
        <taxon>ecological metagenomes</taxon>
    </lineage>
</organism>
<gene>
    <name evidence="1" type="ORF">MGWOODY_Hyp588</name>
</gene>
<accession>A0A160U4I2</accession>